<dbReference type="STRING" id="474950.SAMN05421771_1826"/>
<gene>
    <name evidence="2" type="ORF">SAMN05421771_1826</name>
</gene>
<protein>
    <submittedName>
        <fullName evidence="2">Uncharacterized protein</fullName>
    </submittedName>
</protein>
<dbReference type="EMBL" id="FOZL01000001">
    <property type="protein sequence ID" value="SFS10649.1"/>
    <property type="molecule type" value="Genomic_DNA"/>
</dbReference>
<name>A0A1I6M4Q4_9BACT</name>
<proteinExistence type="predicted"/>
<reference evidence="2 3" key="1">
    <citation type="submission" date="2016-10" db="EMBL/GenBank/DDBJ databases">
        <authorList>
            <person name="de Groot N.N."/>
        </authorList>
    </citation>
    <scope>NUCLEOTIDE SEQUENCE [LARGE SCALE GENOMIC DNA]</scope>
    <source>
        <strain evidence="2 3">DSM 21001</strain>
    </source>
</reference>
<keyword evidence="3" id="KW-1185">Reference proteome</keyword>
<keyword evidence="1" id="KW-0812">Transmembrane</keyword>
<dbReference type="AlphaFoldDB" id="A0A1I6M4Q4"/>
<evidence type="ECO:0000256" key="1">
    <source>
        <dbReference type="SAM" id="Phobius"/>
    </source>
</evidence>
<accession>A0A1I6M4Q4</accession>
<dbReference type="Proteomes" id="UP000199024">
    <property type="component" value="Unassembled WGS sequence"/>
</dbReference>
<feature type="transmembrane region" description="Helical" evidence="1">
    <location>
        <begin position="12"/>
        <end position="33"/>
    </location>
</feature>
<evidence type="ECO:0000313" key="3">
    <source>
        <dbReference type="Proteomes" id="UP000199024"/>
    </source>
</evidence>
<dbReference type="OrthoDB" id="123443at2"/>
<evidence type="ECO:0000313" key="2">
    <source>
        <dbReference type="EMBL" id="SFS10649.1"/>
    </source>
</evidence>
<keyword evidence="1" id="KW-0472">Membrane</keyword>
<feature type="transmembrane region" description="Helical" evidence="1">
    <location>
        <begin position="69"/>
        <end position="91"/>
    </location>
</feature>
<keyword evidence="1" id="KW-1133">Transmembrane helix</keyword>
<sequence>MRRRFFEVRARSLVRANVLVAVSMVGALLLSGFPRIQPTGWQVLPALVCVAGTIDTARCMRKTWSFYHGGVLLCLYMDLMVLVAILFFLFYPASPN</sequence>
<organism evidence="2 3">
    <name type="scientific">Granulicella pectinivorans</name>
    <dbReference type="NCBI Taxonomy" id="474950"/>
    <lineage>
        <taxon>Bacteria</taxon>
        <taxon>Pseudomonadati</taxon>
        <taxon>Acidobacteriota</taxon>
        <taxon>Terriglobia</taxon>
        <taxon>Terriglobales</taxon>
        <taxon>Acidobacteriaceae</taxon>
        <taxon>Granulicella</taxon>
    </lineage>
</organism>